<keyword evidence="4" id="KW-0238">DNA-binding</keyword>
<dbReference type="SMART" id="SM00345">
    <property type="entry name" value="HTH_GNTR"/>
    <property type="match status" value="1"/>
</dbReference>
<evidence type="ECO:0000313" key="9">
    <source>
        <dbReference type="Proteomes" id="UP001589535"/>
    </source>
</evidence>
<dbReference type="InterPro" id="IPR036390">
    <property type="entry name" value="WH_DNA-bd_sf"/>
</dbReference>
<keyword evidence="9" id="KW-1185">Reference proteome</keyword>
<dbReference type="EMBL" id="JBHMBK010000016">
    <property type="protein sequence ID" value="MFB9686794.1"/>
    <property type="molecule type" value="Genomic_DNA"/>
</dbReference>
<proteinExistence type="inferred from homology"/>
<keyword evidence="5" id="KW-0804">Transcription</keyword>
<evidence type="ECO:0000256" key="3">
    <source>
        <dbReference type="ARBA" id="ARBA00023015"/>
    </source>
</evidence>
<keyword evidence="8" id="KW-0808">Transferase</keyword>
<evidence type="ECO:0000256" key="2">
    <source>
        <dbReference type="ARBA" id="ARBA00022898"/>
    </source>
</evidence>
<dbReference type="InterPro" id="IPR036388">
    <property type="entry name" value="WH-like_DNA-bd_sf"/>
</dbReference>
<comment type="similarity">
    <text evidence="1">In the C-terminal section; belongs to the class-I pyridoxal-phosphate-dependent aminotransferase family.</text>
</comment>
<evidence type="ECO:0000259" key="7">
    <source>
        <dbReference type="PROSITE" id="PS50949"/>
    </source>
</evidence>
<keyword evidence="8" id="KW-0032">Aminotransferase</keyword>
<keyword evidence="3" id="KW-0805">Transcription regulation</keyword>
<dbReference type="Pfam" id="PF00392">
    <property type="entry name" value="GntR"/>
    <property type="match status" value="1"/>
</dbReference>
<dbReference type="InterPro" id="IPR004839">
    <property type="entry name" value="Aminotransferase_I/II_large"/>
</dbReference>
<dbReference type="SUPFAM" id="SSF46785">
    <property type="entry name" value="Winged helix' DNA-binding domain"/>
    <property type="match status" value="1"/>
</dbReference>
<evidence type="ECO:0000313" key="8">
    <source>
        <dbReference type="EMBL" id="MFB9686794.1"/>
    </source>
</evidence>
<reference evidence="8 9" key="1">
    <citation type="submission" date="2024-09" db="EMBL/GenBank/DDBJ databases">
        <authorList>
            <person name="Sun Q."/>
            <person name="Mori K."/>
        </authorList>
    </citation>
    <scope>NUCLEOTIDE SEQUENCE [LARGE SCALE GENOMIC DNA]</scope>
    <source>
        <strain evidence="8 9">JCM 13852</strain>
    </source>
</reference>
<dbReference type="Pfam" id="PF00155">
    <property type="entry name" value="Aminotran_1_2"/>
    <property type="match status" value="1"/>
</dbReference>
<evidence type="ECO:0000256" key="1">
    <source>
        <dbReference type="ARBA" id="ARBA00005384"/>
    </source>
</evidence>
<dbReference type="Gene3D" id="1.10.10.10">
    <property type="entry name" value="Winged helix-like DNA-binding domain superfamily/Winged helix DNA-binding domain"/>
    <property type="match status" value="1"/>
</dbReference>
<name>A0ABV5U603_9PSEU</name>
<dbReference type="Proteomes" id="UP001589535">
    <property type="component" value="Unassembled WGS sequence"/>
</dbReference>
<dbReference type="RefSeq" id="WP_378196545.1">
    <property type="nucleotide sequence ID" value="NZ_JBHMBK010000016.1"/>
</dbReference>
<dbReference type="GO" id="GO:0008483">
    <property type="term" value="F:transaminase activity"/>
    <property type="evidence" value="ECO:0007669"/>
    <property type="project" value="UniProtKB-KW"/>
</dbReference>
<evidence type="ECO:0000256" key="4">
    <source>
        <dbReference type="ARBA" id="ARBA00023125"/>
    </source>
</evidence>
<evidence type="ECO:0000256" key="5">
    <source>
        <dbReference type="ARBA" id="ARBA00023163"/>
    </source>
</evidence>
<dbReference type="PANTHER" id="PTHR46577">
    <property type="entry name" value="HTH-TYPE TRANSCRIPTIONAL REGULATORY PROTEIN GABR"/>
    <property type="match status" value="1"/>
</dbReference>
<accession>A0ABV5U603</accession>
<sequence length="478" mass="50732">MSESSSVRKVAARLRGEIECYSDGSKLPSSRELISRYRISPVTMSRVIAVLAEEGMVTVRPGAGVFRATHARGGVDVPDVSWQEVALNAGGDGEPRVVDASAVLTALTDPPGEVIDLNGGYLPSALQPEGALAAALSRAGRRPGVWNRPPAPGLPELRRWFARHIGSDTGAITGDNVVITGGGQSALGVVVRALARPGAPVLVESPTYAGLLAVLLSAGRRPVPVPMDEHGLRPDLLADTFRGTRARLLVCQPTFQNPTGTTWPRQRRLDVLAVAREAGSFVVEDDFARLLGHADAIAAPPPLAADDRDGVVVHVRSLSKAASPTLRIAAVSAHGAALERIRSLHAIEHFFVPRPLQEAALELVTAPAWRRHLRSLAAELRDRCDISVSAVRDQLPGVIVPVVPAGGYHLWLRLPDRIDESQLVAEALRAGVAVMPGKVYFATGPPAPHLRLSFAAPATRGQVSEGVHRLADALRRLG</sequence>
<dbReference type="PROSITE" id="PS50949">
    <property type="entry name" value="HTH_GNTR"/>
    <property type="match status" value="1"/>
</dbReference>
<dbReference type="PANTHER" id="PTHR46577:SF2">
    <property type="entry name" value="TRANSCRIPTIONAL REGULATORY PROTEIN"/>
    <property type="match status" value="1"/>
</dbReference>
<dbReference type="Gene3D" id="3.40.640.10">
    <property type="entry name" value="Type I PLP-dependent aspartate aminotransferase-like (Major domain)"/>
    <property type="match status" value="1"/>
</dbReference>
<dbReference type="CDD" id="cd00609">
    <property type="entry name" value="AAT_like"/>
    <property type="match status" value="1"/>
</dbReference>
<dbReference type="SUPFAM" id="SSF53383">
    <property type="entry name" value="PLP-dependent transferases"/>
    <property type="match status" value="1"/>
</dbReference>
<dbReference type="InterPro" id="IPR015422">
    <property type="entry name" value="PyrdxlP-dep_Trfase_small"/>
</dbReference>
<dbReference type="InterPro" id="IPR051446">
    <property type="entry name" value="HTH_trans_reg/aminotransferase"/>
</dbReference>
<evidence type="ECO:0000256" key="6">
    <source>
        <dbReference type="ARBA" id="ARBA00023194"/>
    </source>
</evidence>
<protein>
    <submittedName>
        <fullName evidence="8">PLP-dependent aminotransferase family protein</fullName>
    </submittedName>
</protein>
<dbReference type="Gene3D" id="3.90.1150.10">
    <property type="entry name" value="Aspartate Aminotransferase, domain 1"/>
    <property type="match status" value="1"/>
</dbReference>
<dbReference type="InterPro" id="IPR015424">
    <property type="entry name" value="PyrdxlP-dep_Trfase"/>
</dbReference>
<dbReference type="InterPro" id="IPR015421">
    <property type="entry name" value="PyrdxlP-dep_Trfase_major"/>
</dbReference>
<feature type="domain" description="HTH gntR-type" evidence="7">
    <location>
        <begin position="4"/>
        <end position="70"/>
    </location>
</feature>
<keyword evidence="6" id="KW-0045">Antibiotic biosynthesis</keyword>
<organism evidence="8 9">
    <name type="scientific">Amycolatopsis plumensis</name>
    <dbReference type="NCBI Taxonomy" id="236508"/>
    <lineage>
        <taxon>Bacteria</taxon>
        <taxon>Bacillati</taxon>
        <taxon>Actinomycetota</taxon>
        <taxon>Actinomycetes</taxon>
        <taxon>Pseudonocardiales</taxon>
        <taxon>Pseudonocardiaceae</taxon>
        <taxon>Amycolatopsis</taxon>
    </lineage>
</organism>
<comment type="caution">
    <text evidence="8">The sequence shown here is derived from an EMBL/GenBank/DDBJ whole genome shotgun (WGS) entry which is preliminary data.</text>
</comment>
<gene>
    <name evidence="8" type="ORF">ACFFTO_21650</name>
</gene>
<dbReference type="InterPro" id="IPR000524">
    <property type="entry name" value="Tscrpt_reg_HTH_GntR"/>
</dbReference>
<keyword evidence="2" id="KW-0663">Pyridoxal phosphate</keyword>